<reference evidence="2" key="1">
    <citation type="submission" date="2016-11" db="EMBL/GenBank/DDBJ databases">
        <authorList>
            <person name="Shukria A."/>
            <person name="Stevens D.C."/>
        </authorList>
    </citation>
    <scope>NUCLEOTIDE SEQUENCE [LARGE SCALE GENOMIC DNA]</scope>
    <source>
        <strain evidence="2">Cbfe23</strain>
    </source>
</reference>
<protein>
    <submittedName>
        <fullName evidence="1">Uncharacterized protein</fullName>
    </submittedName>
</protein>
<evidence type="ECO:0000313" key="1">
    <source>
        <dbReference type="EMBL" id="OJH42730.1"/>
    </source>
</evidence>
<accession>A0A1L9BKC0</accession>
<dbReference type="EMBL" id="MPIN01000001">
    <property type="protein sequence ID" value="OJH42730.1"/>
    <property type="molecule type" value="Genomic_DNA"/>
</dbReference>
<keyword evidence="2" id="KW-1185">Reference proteome</keyword>
<reference evidence="1 2" key="2">
    <citation type="submission" date="2016-12" db="EMBL/GenBank/DDBJ databases">
        <title>Draft Genome Sequence of Cystobacter ferrugineus Strain Cbfe23.</title>
        <authorList>
            <person name="Akbar S."/>
            <person name="Dowd S.E."/>
            <person name="Stevens D.C."/>
        </authorList>
    </citation>
    <scope>NUCLEOTIDE SEQUENCE [LARGE SCALE GENOMIC DNA]</scope>
    <source>
        <strain evidence="1 2">Cbfe23</strain>
    </source>
</reference>
<evidence type="ECO:0000313" key="2">
    <source>
        <dbReference type="Proteomes" id="UP000182229"/>
    </source>
</evidence>
<dbReference type="Proteomes" id="UP000182229">
    <property type="component" value="Unassembled WGS sequence"/>
</dbReference>
<comment type="caution">
    <text evidence="1">The sequence shown here is derived from an EMBL/GenBank/DDBJ whole genome shotgun (WGS) entry which is preliminary data.</text>
</comment>
<organism evidence="1 2">
    <name type="scientific">Cystobacter ferrugineus</name>
    <dbReference type="NCBI Taxonomy" id="83449"/>
    <lineage>
        <taxon>Bacteria</taxon>
        <taxon>Pseudomonadati</taxon>
        <taxon>Myxococcota</taxon>
        <taxon>Myxococcia</taxon>
        <taxon>Myxococcales</taxon>
        <taxon>Cystobacterineae</taxon>
        <taxon>Archangiaceae</taxon>
        <taxon>Cystobacter</taxon>
    </lineage>
</organism>
<sequence>MDWAELLRRTFGPGGRSLADQSPRRRLTASMNLPSTAFQAGAPAAVSSRDRRRDRLAGLELQLVDLRPGQVGVLAEIVLLEPVLEGALGPGPVIPLRIQQEHLFGVGIQEHEHLAGVVIVGADRDELARARVFPLVFVQVLPLRDGQQAGVGGVAVTVALREAAGRSGGALGPVAVGTASTPA</sequence>
<proteinExistence type="predicted"/>
<dbReference type="AlphaFoldDB" id="A0A1L9BKC0"/>
<gene>
    <name evidence="1" type="ORF">BON30_06010</name>
</gene>
<name>A0A1L9BKC0_9BACT</name>